<feature type="transmembrane region" description="Helical" evidence="6">
    <location>
        <begin position="289"/>
        <end position="311"/>
    </location>
</feature>
<dbReference type="PANTHER" id="PTHR30294">
    <property type="entry name" value="MEMBRANE COMPONENT OF ABC TRANSPORTER YHHJ-RELATED"/>
    <property type="match status" value="1"/>
</dbReference>
<proteinExistence type="predicted"/>
<dbReference type="GO" id="GO:0140359">
    <property type="term" value="F:ABC-type transporter activity"/>
    <property type="evidence" value="ECO:0007669"/>
    <property type="project" value="InterPro"/>
</dbReference>
<dbReference type="PANTHER" id="PTHR30294:SF47">
    <property type="entry name" value="INNER MEMBRANE TRANSPORT PERMEASE YHHJ"/>
    <property type="match status" value="1"/>
</dbReference>
<gene>
    <name evidence="8" type="ORF">D3880_11205</name>
</gene>
<evidence type="ECO:0000256" key="3">
    <source>
        <dbReference type="ARBA" id="ARBA00022692"/>
    </source>
</evidence>
<dbReference type="Proteomes" id="UP000265560">
    <property type="component" value="Chromosome"/>
</dbReference>
<evidence type="ECO:0000313" key="8">
    <source>
        <dbReference type="EMBL" id="AYC32907.1"/>
    </source>
</evidence>
<dbReference type="InterPro" id="IPR051449">
    <property type="entry name" value="ABC-2_transporter_component"/>
</dbReference>
<keyword evidence="2" id="KW-1003">Cell membrane</keyword>
<feature type="transmembrane region" description="Helical" evidence="6">
    <location>
        <begin position="20"/>
        <end position="37"/>
    </location>
</feature>
<evidence type="ECO:0000259" key="7">
    <source>
        <dbReference type="Pfam" id="PF12698"/>
    </source>
</evidence>
<dbReference type="EMBL" id="CP032419">
    <property type="protein sequence ID" value="AYC32907.1"/>
    <property type="molecule type" value="Genomic_DNA"/>
</dbReference>
<dbReference type="KEGG" id="pcav:D3880_11205"/>
<accession>A0A385Z492</accession>
<evidence type="ECO:0000256" key="5">
    <source>
        <dbReference type="ARBA" id="ARBA00023136"/>
    </source>
</evidence>
<evidence type="ECO:0000256" key="6">
    <source>
        <dbReference type="SAM" id="Phobius"/>
    </source>
</evidence>
<evidence type="ECO:0000256" key="4">
    <source>
        <dbReference type="ARBA" id="ARBA00022989"/>
    </source>
</evidence>
<feature type="transmembrane region" description="Helical" evidence="6">
    <location>
        <begin position="260"/>
        <end position="282"/>
    </location>
</feature>
<evidence type="ECO:0000256" key="2">
    <source>
        <dbReference type="ARBA" id="ARBA00022475"/>
    </source>
</evidence>
<evidence type="ECO:0000256" key="1">
    <source>
        <dbReference type="ARBA" id="ARBA00004651"/>
    </source>
</evidence>
<dbReference type="GO" id="GO:0005886">
    <property type="term" value="C:plasma membrane"/>
    <property type="evidence" value="ECO:0007669"/>
    <property type="project" value="UniProtKB-SubCell"/>
</dbReference>
<organism evidence="8 9">
    <name type="scientific">Pseudomonas cavernae</name>
    <dbReference type="NCBI Taxonomy" id="2320867"/>
    <lineage>
        <taxon>Bacteria</taxon>
        <taxon>Pseudomonadati</taxon>
        <taxon>Pseudomonadota</taxon>
        <taxon>Gammaproteobacteria</taxon>
        <taxon>Pseudomonadales</taxon>
        <taxon>Pseudomonadaceae</taxon>
        <taxon>Pseudomonas</taxon>
    </lineage>
</organism>
<dbReference type="Gene3D" id="3.40.1710.10">
    <property type="entry name" value="abc type-2 transporter like domain"/>
    <property type="match status" value="1"/>
</dbReference>
<dbReference type="Pfam" id="PF12698">
    <property type="entry name" value="ABC2_membrane_3"/>
    <property type="match status" value="1"/>
</dbReference>
<name>A0A385Z492_9PSED</name>
<protein>
    <submittedName>
        <fullName evidence="8">ABC transporter permease</fullName>
    </submittedName>
</protein>
<feature type="transmembrane region" description="Helical" evidence="6">
    <location>
        <begin position="179"/>
        <end position="201"/>
    </location>
</feature>
<keyword evidence="5 6" id="KW-0472">Membrane</keyword>
<feature type="domain" description="ABC-2 type transporter transmembrane" evidence="7">
    <location>
        <begin position="21"/>
        <end position="367"/>
    </location>
</feature>
<evidence type="ECO:0000313" key="9">
    <source>
        <dbReference type="Proteomes" id="UP000265560"/>
    </source>
</evidence>
<reference evidence="9" key="1">
    <citation type="submission" date="2018-09" db="EMBL/GenBank/DDBJ databases">
        <authorList>
            <person name="Zhu H."/>
        </authorList>
    </citation>
    <scope>NUCLEOTIDE SEQUENCE [LARGE SCALE GENOMIC DNA]</scope>
    <source>
        <strain evidence="9">K2W31S-8</strain>
    </source>
</reference>
<comment type="subcellular location">
    <subcellularLocation>
        <location evidence="1">Cell membrane</location>
        <topology evidence="1">Multi-pass membrane protein</topology>
    </subcellularLocation>
</comment>
<sequence>MGRFLCREWQRIRDHQSAAWLLFGLPLIGTMLLLWIFSARTPHDLPIAVVDLDNSALSREVTRLLDAASSTRVAAFPDSVGAAQDLLLRGEVYAAMVLPHDLFKRMKRGDPVPIQVFVNQQLMTAAGRISVDVQSVLGELSARYSLIQQAQMGGKVVSILPVRAELHPLFNPGIDYGPFLALLLISATLHVFIFISATQFIGTELLEKSVPAWLAAAQGGWFRALIRKFGLYTGWWMLFGGLLLFGTYRWLGMGMPEHLGVMLFGLLLLVLVYQGLALLLVMTTANYRVAVSLASLIASPAVAFCGVTFPLEALPLGPRIWGEMLPLTHFVHLQIEQTLGSIPEAASAQRLLTLALMTIFFWGIGLWRARLVLQTPSYWGRE</sequence>
<keyword evidence="3 6" id="KW-0812">Transmembrane</keyword>
<dbReference type="RefSeq" id="WP_119893526.1">
    <property type="nucleotide sequence ID" value="NZ_CP032419.1"/>
</dbReference>
<feature type="transmembrane region" description="Helical" evidence="6">
    <location>
        <begin position="229"/>
        <end position="248"/>
    </location>
</feature>
<keyword evidence="4 6" id="KW-1133">Transmembrane helix</keyword>
<dbReference type="OrthoDB" id="9803577at2"/>
<keyword evidence="9" id="KW-1185">Reference proteome</keyword>
<dbReference type="AlphaFoldDB" id="A0A385Z492"/>
<feature type="transmembrane region" description="Helical" evidence="6">
    <location>
        <begin position="351"/>
        <end position="369"/>
    </location>
</feature>
<dbReference type="InterPro" id="IPR013525">
    <property type="entry name" value="ABC2_TM"/>
</dbReference>